<gene>
    <name evidence="2" type="ORF">EPD65_04010</name>
</gene>
<proteinExistence type="predicted"/>
<dbReference type="InterPro" id="IPR013974">
    <property type="entry name" value="SAF"/>
</dbReference>
<dbReference type="SMART" id="SM00858">
    <property type="entry name" value="SAF"/>
    <property type="match status" value="1"/>
</dbReference>
<dbReference type="EMBL" id="SJZJ01000004">
    <property type="protein sequence ID" value="TCJ30375.1"/>
    <property type="molecule type" value="Genomic_DNA"/>
</dbReference>
<dbReference type="Pfam" id="PF08666">
    <property type="entry name" value="SAF"/>
    <property type="match status" value="1"/>
</dbReference>
<comment type="caution">
    <text evidence="2">The sequence shown here is derived from an EMBL/GenBank/DDBJ whole genome shotgun (WGS) entry which is preliminary data.</text>
</comment>
<evidence type="ECO:0000313" key="2">
    <source>
        <dbReference type="EMBL" id="TCJ30375.1"/>
    </source>
</evidence>
<dbReference type="OrthoDB" id="4808509at2"/>
<dbReference type="RefSeq" id="WP_131581875.1">
    <property type="nucleotide sequence ID" value="NZ_SJZJ01000004.1"/>
</dbReference>
<protein>
    <submittedName>
        <fullName evidence="2">Pilus assembly protein CpaB</fullName>
    </submittedName>
</protein>
<name>A0A4R1CJ47_9ACTN</name>
<keyword evidence="3" id="KW-1185">Reference proteome</keyword>
<reference evidence="2 3" key="1">
    <citation type="submission" date="2019-03" db="EMBL/GenBank/DDBJ databases">
        <authorList>
            <person name="Kim M.K.M."/>
        </authorList>
    </citation>
    <scope>NUCLEOTIDE SEQUENCE [LARGE SCALE GENOMIC DNA]</scope>
    <source>
        <strain evidence="2 3">18JY15-6</strain>
    </source>
</reference>
<feature type="domain" description="SAF" evidence="1">
    <location>
        <begin position="52"/>
        <end position="111"/>
    </location>
</feature>
<dbReference type="Proteomes" id="UP000295453">
    <property type="component" value="Unassembled WGS sequence"/>
</dbReference>
<organism evidence="2 3">
    <name type="scientific">Nocardioides jejuensis</name>
    <dbReference type="NCBI Taxonomy" id="2502782"/>
    <lineage>
        <taxon>Bacteria</taxon>
        <taxon>Bacillati</taxon>
        <taxon>Actinomycetota</taxon>
        <taxon>Actinomycetes</taxon>
        <taxon>Propionibacteriales</taxon>
        <taxon>Nocardioidaceae</taxon>
        <taxon>Nocardioides</taxon>
    </lineage>
</organism>
<evidence type="ECO:0000313" key="3">
    <source>
        <dbReference type="Proteomes" id="UP000295453"/>
    </source>
</evidence>
<dbReference type="AlphaFoldDB" id="A0A4R1CJ47"/>
<sequence length="213" mass="21393">MDFSGVRRRLAAALGEVRRTILVRRRLLSALCAGVAVLATVRALAPPPPRMAATLVAAHALAAGDVVGPADVASKALPVAAVPDGAARDPVGRTLAGAMAPGEVITDTRLVGPTLLEGHEGSVALPVRIADADVVALLRVGDRVDLFAADPAAATPSGTRLLEGGLILALPRSAARSADGQKGSLVVMAVTPDQGAEISGHAARGLLTVALSR</sequence>
<accession>A0A4R1CJ47</accession>
<dbReference type="CDD" id="cd11614">
    <property type="entry name" value="SAF_CpaB_FlgA_like"/>
    <property type="match status" value="1"/>
</dbReference>
<evidence type="ECO:0000259" key="1">
    <source>
        <dbReference type="SMART" id="SM00858"/>
    </source>
</evidence>